<sequence length="129" mass="15235">METENNNRKRRIYVRLTDKEFTNLENRFKTSTCQNLSDYVRRCLFNRPITTITRDAATDDLILQMSQLNYELNAVGNNFNQLVKKVNSTPQFTDAKSLFLLVENQKKALVSKIDEVKEQIQKMAEKWLR</sequence>
<dbReference type="eggNOG" id="ENOG502ZYG8">
    <property type="taxonomic scope" value="Bacteria"/>
</dbReference>
<evidence type="ECO:0000313" key="2">
    <source>
        <dbReference type="Proteomes" id="UP000030152"/>
    </source>
</evidence>
<proteinExistence type="predicted"/>
<reference evidence="1 2" key="1">
    <citation type="submission" date="2013-09" db="EMBL/GenBank/DDBJ databases">
        <authorList>
            <person name="Zeng Z."/>
            <person name="Chen C."/>
        </authorList>
    </citation>
    <scope>NUCLEOTIDE SEQUENCE [LARGE SCALE GENOMIC DNA]</scope>
    <source>
        <strain evidence="1 2">WB 3.3-2</strain>
    </source>
</reference>
<dbReference type="Proteomes" id="UP000030152">
    <property type="component" value="Unassembled WGS sequence"/>
</dbReference>
<gene>
    <name evidence="1" type="ORF">Q765_13045</name>
</gene>
<accession>A0A0A2M133</accession>
<name>A0A0A2M133_9FLAO</name>
<dbReference type="Pfam" id="PF19514">
    <property type="entry name" value="MobC_2"/>
    <property type="match status" value="1"/>
</dbReference>
<protein>
    <submittedName>
        <fullName evidence="1">Mobilization protein</fullName>
    </submittedName>
</protein>
<dbReference type="AlphaFoldDB" id="A0A0A2M133"/>
<keyword evidence="2" id="KW-1185">Reference proteome</keyword>
<dbReference type="EMBL" id="JRLX01000014">
    <property type="protein sequence ID" value="KGO85984.1"/>
    <property type="molecule type" value="Genomic_DNA"/>
</dbReference>
<comment type="caution">
    <text evidence="1">The sequence shown here is derived from an EMBL/GenBank/DDBJ whole genome shotgun (WGS) entry which is preliminary data.</text>
</comment>
<dbReference type="STRING" id="1121895.GCA_000378485_03549"/>
<evidence type="ECO:0000313" key="1">
    <source>
        <dbReference type="EMBL" id="KGO85984.1"/>
    </source>
</evidence>
<organism evidence="1 2">
    <name type="scientific">Flavobacterium rivuli WB 3.3-2 = DSM 21788</name>
    <dbReference type="NCBI Taxonomy" id="1121895"/>
    <lineage>
        <taxon>Bacteria</taxon>
        <taxon>Pseudomonadati</taxon>
        <taxon>Bacteroidota</taxon>
        <taxon>Flavobacteriia</taxon>
        <taxon>Flavobacteriales</taxon>
        <taxon>Flavobacteriaceae</taxon>
        <taxon>Flavobacterium</taxon>
    </lineage>
</organism>
<dbReference type="InterPro" id="IPR045788">
    <property type="entry name" value="MobC_2"/>
</dbReference>